<keyword evidence="2" id="KW-0418">Kinase</keyword>
<keyword evidence="2" id="KW-0808">Transferase</keyword>
<dbReference type="GO" id="GO:0006646">
    <property type="term" value="P:phosphatidylethanolamine biosynthetic process"/>
    <property type="evidence" value="ECO:0007669"/>
    <property type="project" value="TreeGrafter"/>
</dbReference>
<accession>A0A2T5B1G8</accession>
<dbReference type="InterPro" id="IPR011009">
    <property type="entry name" value="Kinase-like_dom_sf"/>
</dbReference>
<dbReference type="Gene3D" id="3.90.1200.10">
    <property type="match status" value="1"/>
</dbReference>
<evidence type="ECO:0000313" key="3">
    <source>
        <dbReference type="Proteomes" id="UP000241247"/>
    </source>
</evidence>
<dbReference type="Proteomes" id="UP000241247">
    <property type="component" value="Unassembled WGS sequence"/>
</dbReference>
<dbReference type="OrthoDB" id="179763at2"/>
<dbReference type="Pfam" id="PF01636">
    <property type="entry name" value="APH"/>
    <property type="match status" value="1"/>
</dbReference>
<dbReference type="GO" id="GO:0004305">
    <property type="term" value="F:ethanolamine kinase activity"/>
    <property type="evidence" value="ECO:0007669"/>
    <property type="project" value="TreeGrafter"/>
</dbReference>
<dbReference type="Gene3D" id="3.30.200.20">
    <property type="entry name" value="Phosphorylase Kinase, domain 1"/>
    <property type="match status" value="1"/>
</dbReference>
<dbReference type="PANTHER" id="PTHR22603:SF66">
    <property type="entry name" value="ETHANOLAMINE KINASE"/>
    <property type="match status" value="1"/>
</dbReference>
<evidence type="ECO:0000259" key="1">
    <source>
        <dbReference type="Pfam" id="PF01636"/>
    </source>
</evidence>
<dbReference type="PANTHER" id="PTHR22603">
    <property type="entry name" value="CHOLINE/ETHANOALAMINE KINASE"/>
    <property type="match status" value="1"/>
</dbReference>
<reference evidence="2 3" key="1">
    <citation type="submission" date="2018-04" db="EMBL/GenBank/DDBJ databases">
        <title>Genomic Encyclopedia of Type Strains, Phase IV (KMG-IV): sequencing the most valuable type-strain genomes for metagenomic binning, comparative biology and taxonomic classification.</title>
        <authorList>
            <person name="Goeker M."/>
        </authorList>
    </citation>
    <scope>NUCLEOTIDE SEQUENCE [LARGE SCALE GENOMIC DNA]</scope>
    <source>
        <strain evidence="2 3">DSM 7138</strain>
    </source>
</reference>
<dbReference type="AlphaFoldDB" id="A0A2T5B1G8"/>
<dbReference type="InterPro" id="IPR002575">
    <property type="entry name" value="Aminoglycoside_PTrfase"/>
</dbReference>
<evidence type="ECO:0000313" key="2">
    <source>
        <dbReference type="EMBL" id="PTM92837.1"/>
    </source>
</evidence>
<protein>
    <submittedName>
        <fullName evidence="2">Thiamine kinase-like enzyme</fullName>
    </submittedName>
</protein>
<keyword evidence="3" id="KW-1185">Reference proteome</keyword>
<organism evidence="2 3">
    <name type="scientific">Mycoplana dimorpha</name>
    <dbReference type="NCBI Taxonomy" id="28320"/>
    <lineage>
        <taxon>Bacteria</taxon>
        <taxon>Pseudomonadati</taxon>
        <taxon>Pseudomonadota</taxon>
        <taxon>Alphaproteobacteria</taxon>
        <taxon>Hyphomicrobiales</taxon>
        <taxon>Rhizobiaceae</taxon>
        <taxon>Mycoplana</taxon>
    </lineage>
</organism>
<comment type="caution">
    <text evidence="2">The sequence shown here is derived from an EMBL/GenBank/DDBJ whole genome shotgun (WGS) entry which is preliminary data.</text>
</comment>
<proteinExistence type="predicted"/>
<gene>
    <name evidence="2" type="ORF">C7449_107251</name>
</gene>
<feature type="domain" description="Aminoglycoside phosphotransferase" evidence="1">
    <location>
        <begin position="21"/>
        <end position="244"/>
    </location>
</feature>
<dbReference type="RefSeq" id="WP_108004198.1">
    <property type="nucleotide sequence ID" value="NZ_JBHEEX010000010.1"/>
</dbReference>
<dbReference type="GO" id="GO:0005737">
    <property type="term" value="C:cytoplasm"/>
    <property type="evidence" value="ECO:0007669"/>
    <property type="project" value="TreeGrafter"/>
</dbReference>
<dbReference type="EMBL" id="PZZZ01000007">
    <property type="protein sequence ID" value="PTM92837.1"/>
    <property type="molecule type" value="Genomic_DNA"/>
</dbReference>
<name>A0A2T5B1G8_MYCDI</name>
<dbReference type="SUPFAM" id="SSF56112">
    <property type="entry name" value="Protein kinase-like (PK-like)"/>
    <property type="match status" value="1"/>
</dbReference>
<sequence length="294" mass="33192">MDPAALEMIRSLPLWNGTPEVTVLKGGITNRNFRVVDGGRSYVVRLGDDIPVHHISRQNELAASRAAHAAGISPAVIHHQPGVLVLDHICGRTLTPEDVRSPACLERIVPLVRACHRETGRHYRGGAMIFWAFHVIEDYAATLGDAGSPHAGRLEGLLRRSRQLERAAAPFDIVFGHNDLLAANFLDDGERLWLIDWDYAGYNTPLFDLGGLASNNELGQDQEKWLLEAYFEQPLRDELWRRYQAMKCASLLRETLWSMVSELHSTIDFDYAAYTADNLARFERAYERFQQLEA</sequence>
<dbReference type="CDD" id="cd05151">
    <property type="entry name" value="ChoK-like"/>
    <property type="match status" value="1"/>
</dbReference>